<gene>
    <name evidence="2" type="ordered locus">Metme_2779</name>
</gene>
<dbReference type="HOGENOM" id="CLU_087628_0_0_6"/>
<dbReference type="eggNOG" id="COG4278">
    <property type="taxonomic scope" value="Bacteria"/>
</dbReference>
<keyword evidence="3" id="KW-1185">Reference proteome</keyword>
<sequence>MYITIFFIVMCLIILLVVVRRWRYLRMEKRANFIRRYQFPPGLDEKLIRRYPLLSANDSDLITRALRQFFLAYLQGGCRFVSMPSKLADDYWHEFILYTRHYEMFCRKAFGRFFHHTPAVVLGKNRQNNKGLRRIWWFCCREEGIDPKKPSRLPLLFALDSRFNIPDGFVYTADCRHFRKMGSESATVYCGGDFSSTGFDGSTDGFFDGDSSSDSGGDAGCGGGCGGD</sequence>
<dbReference type="OrthoDB" id="278697at2"/>
<reference key="2">
    <citation type="submission" date="2011-05" db="EMBL/GenBank/DDBJ databases">
        <title>Complete genome sequence of the aerobic marine methanotroph Methylomonas methanica MC09.</title>
        <authorList>
            <person name="Boden R."/>
            <person name="Cunliffe M."/>
            <person name="Scanlan J."/>
            <person name="Moussard H."/>
            <person name="Kits K.D."/>
            <person name="Klotz M."/>
            <person name="Jetten M."/>
            <person name="Vuilleumier S."/>
            <person name="Han J."/>
            <person name="Peters L."/>
            <person name="Mikhailova N."/>
            <person name="Teshima H."/>
            <person name="Tapia R."/>
            <person name="Kyrpides N."/>
            <person name="Ivanova N."/>
            <person name="Pagani I."/>
            <person name="Cheng J.-F."/>
            <person name="Goodwin L."/>
            <person name="Han C."/>
            <person name="Hauser L."/>
            <person name="Land M."/>
            <person name="Lapidus A."/>
            <person name="Lucas S."/>
            <person name="Pitluck S."/>
            <person name="Woyke T."/>
            <person name="Stein L.Y."/>
            <person name="Murrell C."/>
        </authorList>
    </citation>
    <scope>NUCLEOTIDE SEQUENCE</scope>
    <source>
        <strain>MC09</strain>
    </source>
</reference>
<name>G0A022_METMM</name>
<keyword evidence="1" id="KW-1133">Transmembrane helix</keyword>
<evidence type="ECO:0000313" key="3">
    <source>
        <dbReference type="Proteomes" id="UP000008888"/>
    </source>
</evidence>
<reference evidence="3" key="3">
    <citation type="submission" date="2011-05" db="EMBL/GenBank/DDBJ databases">
        <title>Complete sequence of Methylomonas methanica MC09.</title>
        <authorList>
            <consortium name="US DOE Joint Genome Institute"/>
            <person name="Lucas S."/>
            <person name="Han J."/>
            <person name="Lapidus A."/>
            <person name="Cheng J.-F."/>
            <person name="Goodwin L."/>
            <person name="Pitluck S."/>
            <person name="Peters L."/>
            <person name="Mikhailova N."/>
            <person name="Teshima H."/>
            <person name="Han C."/>
            <person name="Tapia R."/>
            <person name="Land M."/>
            <person name="Hauser L."/>
            <person name="Kyrpides N."/>
            <person name="Ivanova N."/>
            <person name="Pagani I."/>
            <person name="Stein L."/>
            <person name="Woyke T."/>
        </authorList>
    </citation>
    <scope>NUCLEOTIDE SEQUENCE [LARGE SCALE GENOMIC DNA]</scope>
    <source>
        <strain evidence="3">MC09</strain>
    </source>
</reference>
<keyword evidence="1" id="KW-0812">Transmembrane</keyword>
<organism evidence="2 3">
    <name type="scientific">Methylomonas methanica (strain DSM 25384 / MC09)</name>
    <dbReference type="NCBI Taxonomy" id="857087"/>
    <lineage>
        <taxon>Bacteria</taxon>
        <taxon>Pseudomonadati</taxon>
        <taxon>Pseudomonadota</taxon>
        <taxon>Gammaproteobacteria</taxon>
        <taxon>Methylococcales</taxon>
        <taxon>Methylococcaceae</taxon>
        <taxon>Methylomonas</taxon>
    </lineage>
</organism>
<protein>
    <submittedName>
        <fullName evidence="2">Uncharacterized protein</fullName>
    </submittedName>
</protein>
<proteinExistence type="predicted"/>
<dbReference type="EMBL" id="CP002738">
    <property type="protein sequence ID" value="AEG01161.1"/>
    <property type="molecule type" value="Genomic_DNA"/>
</dbReference>
<feature type="transmembrane region" description="Helical" evidence="1">
    <location>
        <begin position="6"/>
        <end position="22"/>
    </location>
</feature>
<accession>G0A022</accession>
<evidence type="ECO:0000313" key="2">
    <source>
        <dbReference type="EMBL" id="AEG01161.1"/>
    </source>
</evidence>
<evidence type="ECO:0000256" key="1">
    <source>
        <dbReference type="SAM" id="Phobius"/>
    </source>
</evidence>
<dbReference type="Proteomes" id="UP000008888">
    <property type="component" value="Chromosome"/>
</dbReference>
<dbReference type="AlphaFoldDB" id="G0A022"/>
<dbReference type="InterPro" id="IPR017008">
    <property type="entry name" value="UCP032817-like"/>
</dbReference>
<dbReference type="KEGG" id="mmt:Metme_2779"/>
<keyword evidence="1" id="KW-0472">Membrane</keyword>
<reference evidence="2 3" key="1">
    <citation type="journal article" date="2011" name="J. Bacteriol.">
        <title>Complete Genome Sequence of the Aerobic Marine Methanotroph Methylomonas methanica MC09.</title>
        <authorList>
            <person name="Boden R."/>
            <person name="Cunliffe M."/>
            <person name="Scanlan J."/>
            <person name="Moussard H."/>
            <person name="Kits K.D."/>
            <person name="Klotz M.G."/>
            <person name="Jetten M.S."/>
            <person name="Vuilleumier S."/>
            <person name="Han J."/>
            <person name="Peters L."/>
            <person name="Mikhailova N."/>
            <person name="Teshima H."/>
            <person name="Tapia R."/>
            <person name="Kyrpides N."/>
            <person name="Ivanova N."/>
            <person name="Pagani I."/>
            <person name="Cheng J.F."/>
            <person name="Goodwin L."/>
            <person name="Han C."/>
            <person name="Hauser L."/>
            <person name="Land M.L."/>
            <person name="Lapidus A."/>
            <person name="Lucas S."/>
            <person name="Pitluck S."/>
            <person name="Woyke T."/>
            <person name="Stein L."/>
            <person name="Murrell J.C."/>
        </authorList>
    </citation>
    <scope>NUCLEOTIDE SEQUENCE [LARGE SCALE GENOMIC DNA]</scope>
    <source>
        <strain evidence="2 3">MC09</strain>
    </source>
</reference>
<dbReference type="PIRSF" id="PIRSF032817">
    <property type="entry name" value="UCP032817"/>
    <property type="match status" value="1"/>
</dbReference>
<dbReference type="STRING" id="857087.Metme_2779"/>